<dbReference type="PIRSF" id="PIRSF002741">
    <property type="entry name" value="MppA"/>
    <property type="match status" value="1"/>
</dbReference>
<protein>
    <submittedName>
        <fullName evidence="3">ABC transporter substrate-binding protein</fullName>
    </submittedName>
</protein>
<reference evidence="3 4" key="1">
    <citation type="submission" date="2018-10" db="EMBL/GenBank/DDBJ databases">
        <authorList>
            <person name="Li J."/>
        </authorList>
    </citation>
    <scope>NUCLEOTIDE SEQUENCE [LARGE SCALE GENOMIC DNA]</scope>
    <source>
        <strain evidence="3 4">IF 016277</strain>
    </source>
</reference>
<dbReference type="OrthoDB" id="5243526at2"/>
<dbReference type="GO" id="GO:0043190">
    <property type="term" value="C:ATP-binding cassette (ABC) transporter complex"/>
    <property type="evidence" value="ECO:0007669"/>
    <property type="project" value="InterPro"/>
</dbReference>
<feature type="chain" id="PRO_5018239279" evidence="1">
    <location>
        <begin position="31"/>
        <end position="508"/>
    </location>
</feature>
<dbReference type="Gene3D" id="3.40.190.10">
    <property type="entry name" value="Periplasmic binding protein-like II"/>
    <property type="match status" value="1"/>
</dbReference>
<dbReference type="GO" id="GO:0015833">
    <property type="term" value="P:peptide transport"/>
    <property type="evidence" value="ECO:0007669"/>
    <property type="project" value="TreeGrafter"/>
</dbReference>
<feature type="signal peptide" evidence="1">
    <location>
        <begin position="1"/>
        <end position="30"/>
    </location>
</feature>
<name>A0A3L7ACD7_9MICO</name>
<keyword evidence="1" id="KW-0732">Signal</keyword>
<dbReference type="InterPro" id="IPR030678">
    <property type="entry name" value="Peptide/Ni-bd"/>
</dbReference>
<evidence type="ECO:0000313" key="4">
    <source>
        <dbReference type="Proteomes" id="UP000272503"/>
    </source>
</evidence>
<keyword evidence="4" id="KW-1185">Reference proteome</keyword>
<evidence type="ECO:0000259" key="2">
    <source>
        <dbReference type="Pfam" id="PF00496"/>
    </source>
</evidence>
<dbReference type="CDD" id="cd00995">
    <property type="entry name" value="PBP2_NikA_DppA_OppA_like"/>
    <property type="match status" value="1"/>
</dbReference>
<feature type="domain" description="Solute-binding protein family 5" evidence="2">
    <location>
        <begin position="80"/>
        <end position="433"/>
    </location>
</feature>
<dbReference type="GO" id="GO:1904680">
    <property type="term" value="F:peptide transmembrane transporter activity"/>
    <property type="evidence" value="ECO:0007669"/>
    <property type="project" value="TreeGrafter"/>
</dbReference>
<gene>
    <name evidence="3" type="ORF">D9V32_02825</name>
</gene>
<dbReference type="InterPro" id="IPR039424">
    <property type="entry name" value="SBP_5"/>
</dbReference>
<accession>A0A3L7ACD7</accession>
<dbReference type="PANTHER" id="PTHR30290">
    <property type="entry name" value="PERIPLASMIC BINDING COMPONENT OF ABC TRANSPORTER"/>
    <property type="match status" value="1"/>
</dbReference>
<dbReference type="Pfam" id="PF00496">
    <property type="entry name" value="SBP_bac_5"/>
    <property type="match status" value="1"/>
</dbReference>
<dbReference type="EMBL" id="RCUX01000002">
    <property type="protein sequence ID" value="RLP77398.1"/>
    <property type="molecule type" value="Genomic_DNA"/>
</dbReference>
<organism evidence="3 4">
    <name type="scientific">Mycetocola tolaasinivorans</name>
    <dbReference type="NCBI Taxonomy" id="76635"/>
    <lineage>
        <taxon>Bacteria</taxon>
        <taxon>Bacillati</taxon>
        <taxon>Actinomycetota</taxon>
        <taxon>Actinomycetes</taxon>
        <taxon>Micrococcales</taxon>
        <taxon>Microbacteriaceae</taxon>
        <taxon>Mycetocola</taxon>
    </lineage>
</organism>
<evidence type="ECO:0000256" key="1">
    <source>
        <dbReference type="SAM" id="SignalP"/>
    </source>
</evidence>
<dbReference type="GO" id="GO:0042597">
    <property type="term" value="C:periplasmic space"/>
    <property type="evidence" value="ECO:0007669"/>
    <property type="project" value="UniProtKB-ARBA"/>
</dbReference>
<dbReference type="AlphaFoldDB" id="A0A3L7ACD7"/>
<comment type="caution">
    <text evidence="3">The sequence shown here is derived from an EMBL/GenBank/DDBJ whole genome shotgun (WGS) entry which is preliminary data.</text>
</comment>
<dbReference type="Proteomes" id="UP000272503">
    <property type="component" value="Unassembled WGS sequence"/>
</dbReference>
<sequence>MSIAMRRSLTATLAISVAATLLLAGCSAGATGTSGDRTLTIGQVAEPEKSPDPIMDGSLAGYNYYYNEFDQLTQLSADGELTPRLATKWTPNADFTTWSFTIRTDAKFSNGDPVTAEDVAYTYNKILASPDSDNLGYMETLKSVRATAKDTVEFDLNAPFSPWPSITTAISIVPEKVYEKLGSDGFAKAPVGSGPFTFESYTRGVNYTMVANPDYWGKAPETKKVVFQTVGDEDARLNGVISGSLDIALISPNQATGFNSPGASVKSRTGNGSVFLGINSTAGVLANAKVRQAISLAIDEKSLVSKVLSGSGTANDQVIAPSVAGYVKDAATHEFDPAKAKSLLAEAGYNGEKITFQYATSGRIPLSSNVAQAIQGYLKAVGLNIELAGTDQATLSSIIYSTVNAAGLYLNTWAPSTLDGDMPVTNLFAGGQNDYAKDPAAKELVLKQRTVSGDERIAAFAALHKLNVEQAHIIGLYTPNTDYAVRDGITWKPRADGEYVIADITYAK</sequence>
<evidence type="ECO:0000313" key="3">
    <source>
        <dbReference type="EMBL" id="RLP77398.1"/>
    </source>
</evidence>
<dbReference type="PROSITE" id="PS51257">
    <property type="entry name" value="PROKAR_LIPOPROTEIN"/>
    <property type="match status" value="1"/>
</dbReference>
<dbReference type="SUPFAM" id="SSF53850">
    <property type="entry name" value="Periplasmic binding protein-like II"/>
    <property type="match status" value="1"/>
</dbReference>
<dbReference type="InterPro" id="IPR000914">
    <property type="entry name" value="SBP_5_dom"/>
</dbReference>
<proteinExistence type="predicted"/>
<dbReference type="Gene3D" id="3.10.105.10">
    <property type="entry name" value="Dipeptide-binding Protein, Domain 3"/>
    <property type="match status" value="1"/>
</dbReference>